<protein>
    <submittedName>
        <fullName evidence="1">Uncharacterized protein</fullName>
    </submittedName>
</protein>
<accession>A0ACD5YPQ0</accession>
<reference evidence="1" key="1">
    <citation type="submission" date="2021-05" db="EMBL/GenBank/DDBJ databases">
        <authorList>
            <person name="Scholz U."/>
            <person name="Mascher M."/>
            <person name="Fiebig A."/>
        </authorList>
    </citation>
    <scope>NUCLEOTIDE SEQUENCE [LARGE SCALE GENOMIC DNA]</scope>
</reference>
<name>A0ACD5YPQ0_AVESA</name>
<sequence length="254" mass="27587">MDGVTSIDHIIKLQRVYGEAATTATVVRNILAPVAGLQLDDPDLHRRCVLVKSISTYMDALATFAPFGAVEAVATWSYLGVVVFSSSSAAALALRGLARSPIGHCSAVPSLGLAVAYRFIPWAEIKVQPESAVASSTSATPPEPSRKARALAFREMCERKPMIEYHDPSCPLMLAFPVPPGTQMFLPSRDDSLISGPTMGHDGHLWMHGTLVKYYDMGVEVSEVSVRVRQEQVGSAKIRVTPIEPIVYVPYKDY</sequence>
<keyword evidence="2" id="KW-1185">Reference proteome</keyword>
<proteinExistence type="predicted"/>
<evidence type="ECO:0000313" key="1">
    <source>
        <dbReference type="EnsemblPlants" id="AVESA.00010b.r2.6AG1045600.1.CDS.1"/>
    </source>
</evidence>
<dbReference type="Proteomes" id="UP001732700">
    <property type="component" value="Chromosome 6A"/>
</dbReference>
<reference evidence="1" key="2">
    <citation type="submission" date="2025-09" db="UniProtKB">
        <authorList>
            <consortium name="EnsemblPlants"/>
        </authorList>
    </citation>
    <scope>IDENTIFICATION</scope>
</reference>
<dbReference type="EnsemblPlants" id="AVESA.00010b.r2.6AG1045600.1">
    <property type="protein sequence ID" value="AVESA.00010b.r2.6AG1045600.1.CDS.1"/>
    <property type="gene ID" value="AVESA.00010b.r2.6AG1045600"/>
</dbReference>
<organism evidence="1 2">
    <name type="scientific">Avena sativa</name>
    <name type="common">Oat</name>
    <dbReference type="NCBI Taxonomy" id="4498"/>
    <lineage>
        <taxon>Eukaryota</taxon>
        <taxon>Viridiplantae</taxon>
        <taxon>Streptophyta</taxon>
        <taxon>Embryophyta</taxon>
        <taxon>Tracheophyta</taxon>
        <taxon>Spermatophyta</taxon>
        <taxon>Magnoliopsida</taxon>
        <taxon>Liliopsida</taxon>
        <taxon>Poales</taxon>
        <taxon>Poaceae</taxon>
        <taxon>BOP clade</taxon>
        <taxon>Pooideae</taxon>
        <taxon>Poodae</taxon>
        <taxon>Poeae</taxon>
        <taxon>Poeae Chloroplast Group 1 (Aveneae type)</taxon>
        <taxon>Aveninae</taxon>
        <taxon>Avena</taxon>
    </lineage>
</organism>
<evidence type="ECO:0000313" key="2">
    <source>
        <dbReference type="Proteomes" id="UP001732700"/>
    </source>
</evidence>